<evidence type="ECO:0000313" key="1">
    <source>
        <dbReference type="EMBL" id="CUV21614.1"/>
    </source>
</evidence>
<evidence type="ECO:0000313" key="6">
    <source>
        <dbReference type="EMBL" id="CUV62485.1"/>
    </source>
</evidence>
<gene>
    <name evidence="6" type="ORF">RD1301_v1_2360001</name>
    <name evidence="1" type="ORF">RUN1744_v1_60001</name>
    <name evidence="5" type="ORF">RUN215_v1_170002</name>
    <name evidence="2" type="ORF">TD1301_v1_2910001</name>
    <name evidence="3" type="ORF">TF3108_v1_2470002</name>
    <name evidence="4" type="ORF">TO10_v1_980005</name>
</gene>
<protein>
    <submittedName>
        <fullName evidence="1">Uncharacterized protein</fullName>
    </submittedName>
</protein>
<dbReference type="EMBL" id="LN899827">
    <property type="protein sequence ID" value="CUV47498.1"/>
    <property type="molecule type" value="Genomic_DNA"/>
</dbReference>
<dbReference type="EMBL" id="LN899822">
    <property type="protein sequence ID" value="CUV62485.1"/>
    <property type="molecule type" value="Genomic_DNA"/>
</dbReference>
<dbReference type="EMBL" id="LN899825">
    <property type="protein sequence ID" value="CUV37216.1"/>
    <property type="molecule type" value="Genomic_DNA"/>
</dbReference>
<proteinExistence type="predicted"/>
<dbReference type="EMBL" id="LN899823">
    <property type="protein sequence ID" value="CUV21614.1"/>
    <property type="molecule type" value="Genomic_DNA"/>
</dbReference>
<sequence length="59" mass="6250">MAGSTGPTLPGGRAMVRDQLDDVSVTLDGRMAYVERDPSLRRDGRSVAGGLCDVTDNLQ</sequence>
<organism evidence="1">
    <name type="scientific">Ralstonia solanacearum</name>
    <name type="common">Pseudomonas solanacearum</name>
    <dbReference type="NCBI Taxonomy" id="305"/>
    <lineage>
        <taxon>Bacteria</taxon>
        <taxon>Pseudomonadati</taxon>
        <taxon>Pseudomonadota</taxon>
        <taxon>Betaproteobacteria</taxon>
        <taxon>Burkholderiales</taxon>
        <taxon>Burkholderiaceae</taxon>
        <taxon>Ralstonia</taxon>
        <taxon>Ralstonia solanacearum species complex</taxon>
    </lineage>
</organism>
<dbReference type="EMBL" id="LN899820">
    <property type="protein sequence ID" value="CUV53641.1"/>
    <property type="molecule type" value="Genomic_DNA"/>
</dbReference>
<evidence type="ECO:0000313" key="5">
    <source>
        <dbReference type="EMBL" id="CUV53641.1"/>
    </source>
</evidence>
<evidence type="ECO:0000313" key="4">
    <source>
        <dbReference type="EMBL" id="CUV47498.1"/>
    </source>
</evidence>
<reference evidence="1" key="1">
    <citation type="submission" date="2015-10" db="EMBL/GenBank/DDBJ databases">
        <authorList>
            <person name="Gilbert D.G."/>
        </authorList>
    </citation>
    <scope>NUCLEOTIDE SEQUENCE</scope>
    <source>
        <strain evidence="1">Phyl III-seqv23</strain>
    </source>
</reference>
<dbReference type="EMBL" id="LN899826">
    <property type="protein sequence ID" value="CUV43041.1"/>
    <property type="molecule type" value="Genomic_DNA"/>
</dbReference>
<name>A0A0S4UHA9_RALSL</name>
<dbReference type="AlphaFoldDB" id="A0A0S4UHA9"/>
<evidence type="ECO:0000313" key="2">
    <source>
        <dbReference type="EMBL" id="CUV37216.1"/>
    </source>
</evidence>
<accession>A0A0S4UHA9</accession>
<evidence type="ECO:0000313" key="3">
    <source>
        <dbReference type="EMBL" id="CUV43041.1"/>
    </source>
</evidence>